<dbReference type="InterPro" id="IPR001478">
    <property type="entry name" value="PDZ"/>
</dbReference>
<dbReference type="PROSITE" id="PS50106">
    <property type="entry name" value="PDZ"/>
    <property type="match status" value="1"/>
</dbReference>
<keyword evidence="9" id="KW-1185">Reference proteome</keyword>
<keyword evidence="3 5" id="KW-0378">Hydrolase</keyword>
<dbReference type="GO" id="GO:0006508">
    <property type="term" value="P:proteolysis"/>
    <property type="evidence" value="ECO:0007669"/>
    <property type="project" value="UniProtKB-KW"/>
</dbReference>
<dbReference type="GO" id="GO:0030288">
    <property type="term" value="C:outer membrane-bounded periplasmic space"/>
    <property type="evidence" value="ECO:0007669"/>
    <property type="project" value="TreeGrafter"/>
</dbReference>
<name>A0A1M4V200_9FLAO</name>
<dbReference type="GO" id="GO:0004175">
    <property type="term" value="F:endopeptidase activity"/>
    <property type="evidence" value="ECO:0007669"/>
    <property type="project" value="TreeGrafter"/>
</dbReference>
<comment type="similarity">
    <text evidence="1 5">Belongs to the peptidase S41A family.</text>
</comment>
<dbReference type="CDD" id="cd06782">
    <property type="entry name" value="cpPDZ_CPP-like"/>
    <property type="match status" value="1"/>
</dbReference>
<dbReference type="Gene3D" id="3.90.226.10">
    <property type="entry name" value="2-enoyl-CoA Hydratase, Chain A, domain 1"/>
    <property type="match status" value="1"/>
</dbReference>
<protein>
    <submittedName>
        <fullName evidence="8">Carboxyl-terminal processing protease</fullName>
    </submittedName>
</protein>
<dbReference type="InterPro" id="IPR036034">
    <property type="entry name" value="PDZ_sf"/>
</dbReference>
<evidence type="ECO:0000256" key="5">
    <source>
        <dbReference type="RuleBase" id="RU004404"/>
    </source>
</evidence>
<dbReference type="AlphaFoldDB" id="A0A1M4V200"/>
<sequence>MNNSTKIYLPIIIAIAVVSGMYLGQWLNYPEKAASTSANQKFSRFINYIDQSYVDEVNTDSLVEVSLQSILKQLDPHSTYISSLNYDQVQAEMRGDFVGIGISFFTINDTIAVINTIPDGPSDLAGILPGDRIVSANNKNLITSTTDSIFSVLKGKPNTQVNLKVKRANQKRLLDFSLMRKRVPLKSVDAGFMLNDSLGYIKLNRFSETTYSEFKAKLNQLQPKNPKGIIIDLRNNGGGYMKEATDILDEFLSDETLMVFTKNKDGQVNKRFATSSGAFEDTNVYVLINEKTASASEVIAGAIQDNDRGLIIGRRSFGKGLVQREMKLGDGSALRLTVARYYTPTGRSIQRPYDAGTDDYYDDYQSRYVNGEMKFKDSMSVNKNLQYKTPKGKIVYGGGGIIPDVFVPIKDTQTEKDIKFMFEGGVMSRFMFNQLDQHRDYYNALSENEFLSSDLITYKMIEDFENYLGDFSMSYDFDSSIKQLKIYLKATMAQQLFDDNLANQIIADHDLMIKRLLQLKSN</sequence>
<dbReference type="OrthoDB" id="9812068at2"/>
<keyword evidence="4 5" id="KW-0720">Serine protease</keyword>
<dbReference type="RefSeq" id="WP_073192654.1">
    <property type="nucleotide sequence ID" value="NZ_FQTW01000003.1"/>
</dbReference>
<keyword evidence="2 5" id="KW-0645">Protease</keyword>
<dbReference type="SUPFAM" id="SSF52096">
    <property type="entry name" value="ClpP/crotonase"/>
    <property type="match status" value="1"/>
</dbReference>
<gene>
    <name evidence="8" type="ORF">SAMN05444278_103209</name>
</gene>
<accession>A0A1M4V200</accession>
<organism evidence="8 9">
    <name type="scientific">Psychroflexus salarius</name>
    <dbReference type="NCBI Taxonomy" id="1155689"/>
    <lineage>
        <taxon>Bacteria</taxon>
        <taxon>Pseudomonadati</taxon>
        <taxon>Bacteroidota</taxon>
        <taxon>Flavobacteriia</taxon>
        <taxon>Flavobacteriales</taxon>
        <taxon>Flavobacteriaceae</taxon>
        <taxon>Psychroflexus</taxon>
    </lineage>
</organism>
<dbReference type="SMART" id="SM00228">
    <property type="entry name" value="PDZ"/>
    <property type="match status" value="1"/>
</dbReference>
<dbReference type="PANTHER" id="PTHR32060:SF30">
    <property type="entry name" value="CARBOXY-TERMINAL PROCESSING PROTEASE CTPA"/>
    <property type="match status" value="1"/>
</dbReference>
<keyword evidence="6" id="KW-0472">Membrane</keyword>
<dbReference type="Proteomes" id="UP000184462">
    <property type="component" value="Unassembled WGS sequence"/>
</dbReference>
<dbReference type="STRING" id="1155689.SAMN05444278_103209"/>
<evidence type="ECO:0000256" key="1">
    <source>
        <dbReference type="ARBA" id="ARBA00009179"/>
    </source>
</evidence>
<dbReference type="PANTHER" id="PTHR32060">
    <property type="entry name" value="TAIL-SPECIFIC PROTEASE"/>
    <property type="match status" value="1"/>
</dbReference>
<dbReference type="Pfam" id="PF13180">
    <property type="entry name" value="PDZ_2"/>
    <property type="match status" value="1"/>
</dbReference>
<evidence type="ECO:0000313" key="8">
    <source>
        <dbReference type="EMBL" id="SHE63014.1"/>
    </source>
</evidence>
<dbReference type="InterPro" id="IPR029045">
    <property type="entry name" value="ClpP/crotonase-like_dom_sf"/>
</dbReference>
<evidence type="ECO:0000256" key="6">
    <source>
        <dbReference type="SAM" id="Phobius"/>
    </source>
</evidence>
<dbReference type="SUPFAM" id="SSF50156">
    <property type="entry name" value="PDZ domain-like"/>
    <property type="match status" value="1"/>
</dbReference>
<evidence type="ECO:0000256" key="3">
    <source>
        <dbReference type="ARBA" id="ARBA00022801"/>
    </source>
</evidence>
<reference evidence="8 9" key="1">
    <citation type="submission" date="2016-11" db="EMBL/GenBank/DDBJ databases">
        <authorList>
            <person name="Jaros S."/>
            <person name="Januszkiewicz K."/>
            <person name="Wedrychowicz H."/>
        </authorList>
    </citation>
    <scope>NUCLEOTIDE SEQUENCE [LARGE SCALE GENOMIC DNA]</scope>
    <source>
        <strain evidence="8 9">DSM 25661</strain>
    </source>
</reference>
<dbReference type="Gene3D" id="3.30.750.44">
    <property type="match status" value="1"/>
</dbReference>
<feature type="domain" description="PDZ" evidence="7">
    <location>
        <begin position="86"/>
        <end position="154"/>
    </location>
</feature>
<dbReference type="GO" id="GO:0008236">
    <property type="term" value="F:serine-type peptidase activity"/>
    <property type="evidence" value="ECO:0007669"/>
    <property type="project" value="UniProtKB-KW"/>
</dbReference>
<keyword evidence="6" id="KW-0812">Transmembrane</keyword>
<dbReference type="EMBL" id="FQTW01000003">
    <property type="protein sequence ID" value="SHE63014.1"/>
    <property type="molecule type" value="Genomic_DNA"/>
</dbReference>
<evidence type="ECO:0000256" key="4">
    <source>
        <dbReference type="ARBA" id="ARBA00022825"/>
    </source>
</evidence>
<dbReference type="InterPro" id="IPR004447">
    <property type="entry name" value="Peptidase_S41A"/>
</dbReference>
<dbReference type="SMART" id="SM00245">
    <property type="entry name" value="TSPc"/>
    <property type="match status" value="1"/>
</dbReference>
<dbReference type="Gene3D" id="2.30.42.10">
    <property type="match status" value="1"/>
</dbReference>
<dbReference type="GO" id="GO:0007165">
    <property type="term" value="P:signal transduction"/>
    <property type="evidence" value="ECO:0007669"/>
    <property type="project" value="TreeGrafter"/>
</dbReference>
<dbReference type="NCBIfam" id="TIGR00225">
    <property type="entry name" value="prc"/>
    <property type="match status" value="1"/>
</dbReference>
<keyword evidence="6" id="KW-1133">Transmembrane helix</keyword>
<evidence type="ECO:0000256" key="2">
    <source>
        <dbReference type="ARBA" id="ARBA00022670"/>
    </source>
</evidence>
<evidence type="ECO:0000259" key="7">
    <source>
        <dbReference type="PROSITE" id="PS50106"/>
    </source>
</evidence>
<dbReference type="Pfam" id="PF03572">
    <property type="entry name" value="Peptidase_S41"/>
    <property type="match status" value="1"/>
</dbReference>
<dbReference type="InterPro" id="IPR005151">
    <property type="entry name" value="Tail-specific_protease"/>
</dbReference>
<evidence type="ECO:0000313" key="9">
    <source>
        <dbReference type="Proteomes" id="UP000184462"/>
    </source>
</evidence>
<dbReference type="CDD" id="cd07560">
    <property type="entry name" value="Peptidase_S41_CPP"/>
    <property type="match status" value="1"/>
</dbReference>
<proteinExistence type="inferred from homology"/>
<feature type="transmembrane region" description="Helical" evidence="6">
    <location>
        <begin position="7"/>
        <end position="27"/>
    </location>
</feature>